<feature type="domain" description="G-protein coupled receptors family 1 profile" evidence="14">
    <location>
        <begin position="29"/>
        <end position="287"/>
    </location>
</feature>
<dbReference type="Pfam" id="PF13853">
    <property type="entry name" value="7tm_4"/>
    <property type="match status" value="1"/>
</dbReference>
<evidence type="ECO:0000256" key="9">
    <source>
        <dbReference type="ARBA" id="ARBA00023157"/>
    </source>
</evidence>
<keyword evidence="16" id="KW-1185">Reference proteome</keyword>
<dbReference type="InterPro" id="IPR000276">
    <property type="entry name" value="GPCR_Rhodpsn"/>
</dbReference>
<proteinExistence type="predicted"/>
<dbReference type="GO" id="GO:0004984">
    <property type="term" value="F:olfactory receptor activity"/>
    <property type="evidence" value="ECO:0007669"/>
    <property type="project" value="InterPro"/>
</dbReference>
<keyword evidence="7" id="KW-0297">G-protein coupled receptor</keyword>
<dbReference type="InterPro" id="IPR050939">
    <property type="entry name" value="Olfactory_GPCR1"/>
</dbReference>
<protein>
    <recommendedName>
        <fullName evidence="14">G-protein coupled receptors family 1 profile domain-containing protein</fullName>
    </recommendedName>
</protein>
<dbReference type="FunFam" id="1.20.1070.10:FF:000010">
    <property type="entry name" value="Olfactory receptor"/>
    <property type="match status" value="1"/>
</dbReference>
<dbReference type="GO" id="GO:0005886">
    <property type="term" value="C:plasma membrane"/>
    <property type="evidence" value="ECO:0007669"/>
    <property type="project" value="UniProtKB-SubCell"/>
</dbReference>
<dbReference type="GO" id="GO:0004930">
    <property type="term" value="F:G protein-coupled receptor activity"/>
    <property type="evidence" value="ECO:0007669"/>
    <property type="project" value="UniProtKB-KW"/>
</dbReference>
<evidence type="ECO:0000256" key="10">
    <source>
        <dbReference type="ARBA" id="ARBA00023170"/>
    </source>
</evidence>
<keyword evidence="9" id="KW-1015">Disulfide bond</keyword>
<keyword evidence="3" id="KW-0716">Sensory transduction</keyword>
<reference evidence="15" key="2">
    <citation type="submission" date="2025-09" db="UniProtKB">
        <authorList>
            <consortium name="Ensembl"/>
        </authorList>
    </citation>
    <scope>IDENTIFICATION</scope>
</reference>
<dbReference type="Ensembl" id="ENSLLET00000009422.1">
    <property type="protein sequence ID" value="ENSLLEP00000009070.1"/>
    <property type="gene ID" value="ENSLLEG00000005790.1"/>
</dbReference>
<feature type="transmembrane region" description="Helical" evidence="13">
    <location>
        <begin position="235"/>
        <end position="258"/>
    </location>
</feature>
<evidence type="ECO:0000259" key="14">
    <source>
        <dbReference type="PROSITE" id="PS50262"/>
    </source>
</evidence>
<keyword evidence="6 13" id="KW-1133">Transmembrane helix</keyword>
<keyword evidence="2" id="KW-1003">Cell membrane</keyword>
<keyword evidence="8 13" id="KW-0472">Membrane</keyword>
<evidence type="ECO:0000313" key="15">
    <source>
        <dbReference type="Ensembl" id="ENSLLEP00000009070.1"/>
    </source>
</evidence>
<comment type="subcellular location">
    <subcellularLocation>
        <location evidence="1">Cell membrane</location>
        <topology evidence="1">Multi-pass membrane protein</topology>
    </subcellularLocation>
</comment>
<organism evidence="15 16">
    <name type="scientific">Leptobrachium leishanense</name>
    <name type="common">Leishan spiny toad</name>
    <dbReference type="NCBI Taxonomy" id="445787"/>
    <lineage>
        <taxon>Eukaryota</taxon>
        <taxon>Metazoa</taxon>
        <taxon>Chordata</taxon>
        <taxon>Craniata</taxon>
        <taxon>Vertebrata</taxon>
        <taxon>Euteleostomi</taxon>
        <taxon>Amphibia</taxon>
        <taxon>Batrachia</taxon>
        <taxon>Anura</taxon>
        <taxon>Pelobatoidea</taxon>
        <taxon>Megophryidae</taxon>
        <taxon>Leptobrachium</taxon>
    </lineage>
</organism>
<feature type="transmembrane region" description="Helical" evidence="13">
    <location>
        <begin position="137"/>
        <end position="160"/>
    </location>
</feature>
<evidence type="ECO:0000256" key="2">
    <source>
        <dbReference type="ARBA" id="ARBA00022475"/>
    </source>
</evidence>
<feature type="transmembrane region" description="Helical" evidence="13">
    <location>
        <begin position="197"/>
        <end position="223"/>
    </location>
</feature>
<evidence type="ECO:0000256" key="11">
    <source>
        <dbReference type="ARBA" id="ARBA00023180"/>
    </source>
</evidence>
<name>A0A8C5MA93_9ANUR</name>
<dbReference type="AlphaFoldDB" id="A0A8C5MA93"/>
<evidence type="ECO:0000256" key="12">
    <source>
        <dbReference type="ARBA" id="ARBA00023224"/>
    </source>
</evidence>
<dbReference type="PANTHER" id="PTHR24242:SF253">
    <property type="entry name" value="OLFACTORY RECEPTOR-RELATED"/>
    <property type="match status" value="1"/>
</dbReference>
<keyword evidence="12" id="KW-0807">Transducer</keyword>
<dbReference type="PRINTS" id="PR00237">
    <property type="entry name" value="GPCRRHODOPSN"/>
</dbReference>
<dbReference type="InterPro" id="IPR000725">
    <property type="entry name" value="Olfact_rcpt"/>
</dbReference>
<evidence type="ECO:0000256" key="5">
    <source>
        <dbReference type="ARBA" id="ARBA00022725"/>
    </source>
</evidence>
<dbReference type="OrthoDB" id="6159456at2759"/>
<evidence type="ECO:0000256" key="4">
    <source>
        <dbReference type="ARBA" id="ARBA00022692"/>
    </source>
</evidence>
<dbReference type="PRINTS" id="PR00245">
    <property type="entry name" value="OLFACTORYR"/>
</dbReference>
<dbReference type="PROSITE" id="PS50262">
    <property type="entry name" value="G_PROTEIN_RECEP_F1_2"/>
    <property type="match status" value="1"/>
</dbReference>
<dbReference type="SUPFAM" id="SSF81321">
    <property type="entry name" value="Family A G protein-coupled receptor-like"/>
    <property type="match status" value="1"/>
</dbReference>
<dbReference type="GeneTree" id="ENSGT01150000286948"/>
<dbReference type="PANTHER" id="PTHR24242">
    <property type="entry name" value="G-PROTEIN COUPLED RECEPTOR"/>
    <property type="match status" value="1"/>
</dbReference>
<keyword evidence="5" id="KW-0552">Olfaction</keyword>
<dbReference type="Gene3D" id="1.20.1070.10">
    <property type="entry name" value="Rhodopsin 7-helix transmembrane proteins"/>
    <property type="match status" value="1"/>
</dbReference>
<sequence length="307" mass="35144">MYQENHTMISEFFLLGFQNLHLFKIPFFLLILAIYIVTISGNVLIVLLVYLLNSPMYFFLCHLSLCDIMSTTTIVPFMLKVILEDGSKISRFGCLSQLQVFEWCGATQCYILTVMSYDRYLAICKPLQYSSIMVFKLCLTLVICSWSSIFCSSLVARILIETLQFCDNNLIDHFFCDFPPVLRLSCSDTTVVEIEAFLVIPFVLVLPFLFVVVTYVYIFFTIIGISSSTGRRKTFSTCSSHLTVVCIFFGTLISIYVSPSKEYTLNTDKFISLFYTVVTPLLNPIIYSLRNQEIRKSATILLRGRNV</sequence>
<feature type="transmembrane region" description="Helical" evidence="13">
    <location>
        <begin position="270"/>
        <end position="289"/>
    </location>
</feature>
<accession>A0A8C5MA93</accession>
<keyword evidence="11" id="KW-0325">Glycoprotein</keyword>
<keyword evidence="10" id="KW-0675">Receptor</keyword>
<evidence type="ECO:0000256" key="8">
    <source>
        <dbReference type="ARBA" id="ARBA00023136"/>
    </source>
</evidence>
<reference evidence="15" key="1">
    <citation type="submission" date="2025-08" db="UniProtKB">
        <authorList>
            <consortium name="Ensembl"/>
        </authorList>
    </citation>
    <scope>IDENTIFICATION</scope>
</reference>
<evidence type="ECO:0000256" key="1">
    <source>
        <dbReference type="ARBA" id="ARBA00004651"/>
    </source>
</evidence>
<dbReference type="Proteomes" id="UP000694569">
    <property type="component" value="Unplaced"/>
</dbReference>
<evidence type="ECO:0000256" key="13">
    <source>
        <dbReference type="SAM" id="Phobius"/>
    </source>
</evidence>
<evidence type="ECO:0000256" key="7">
    <source>
        <dbReference type="ARBA" id="ARBA00023040"/>
    </source>
</evidence>
<dbReference type="InterPro" id="IPR017452">
    <property type="entry name" value="GPCR_Rhodpsn_7TM"/>
</dbReference>
<feature type="transmembrane region" description="Helical" evidence="13">
    <location>
        <begin position="27"/>
        <end position="51"/>
    </location>
</feature>
<evidence type="ECO:0000313" key="16">
    <source>
        <dbReference type="Proteomes" id="UP000694569"/>
    </source>
</evidence>
<evidence type="ECO:0000256" key="6">
    <source>
        <dbReference type="ARBA" id="ARBA00022989"/>
    </source>
</evidence>
<evidence type="ECO:0000256" key="3">
    <source>
        <dbReference type="ARBA" id="ARBA00022606"/>
    </source>
</evidence>
<keyword evidence="4 13" id="KW-0812">Transmembrane</keyword>